<proteinExistence type="predicted"/>
<evidence type="ECO:0000313" key="2">
    <source>
        <dbReference type="Proteomes" id="UP001177021"/>
    </source>
</evidence>
<name>A0ACB0LXW4_TRIPR</name>
<gene>
    <name evidence="1" type="ORF">MILVUS5_LOCUS36739</name>
</gene>
<evidence type="ECO:0000313" key="1">
    <source>
        <dbReference type="EMBL" id="CAJ2673233.1"/>
    </source>
</evidence>
<dbReference type="Proteomes" id="UP001177021">
    <property type="component" value="Unassembled WGS sequence"/>
</dbReference>
<organism evidence="1 2">
    <name type="scientific">Trifolium pratense</name>
    <name type="common">Red clover</name>
    <dbReference type="NCBI Taxonomy" id="57577"/>
    <lineage>
        <taxon>Eukaryota</taxon>
        <taxon>Viridiplantae</taxon>
        <taxon>Streptophyta</taxon>
        <taxon>Embryophyta</taxon>
        <taxon>Tracheophyta</taxon>
        <taxon>Spermatophyta</taxon>
        <taxon>Magnoliopsida</taxon>
        <taxon>eudicotyledons</taxon>
        <taxon>Gunneridae</taxon>
        <taxon>Pentapetalae</taxon>
        <taxon>rosids</taxon>
        <taxon>fabids</taxon>
        <taxon>Fabales</taxon>
        <taxon>Fabaceae</taxon>
        <taxon>Papilionoideae</taxon>
        <taxon>50 kb inversion clade</taxon>
        <taxon>NPAAA clade</taxon>
        <taxon>Hologalegina</taxon>
        <taxon>IRL clade</taxon>
        <taxon>Trifolieae</taxon>
        <taxon>Trifolium</taxon>
    </lineage>
</organism>
<protein>
    <submittedName>
        <fullName evidence="1">Uncharacterized protein</fullName>
    </submittedName>
</protein>
<keyword evidence="2" id="KW-1185">Reference proteome</keyword>
<comment type="caution">
    <text evidence="1">The sequence shown here is derived from an EMBL/GenBank/DDBJ whole genome shotgun (WGS) entry which is preliminary data.</text>
</comment>
<accession>A0ACB0LXW4</accession>
<reference evidence="1" key="1">
    <citation type="submission" date="2023-10" db="EMBL/GenBank/DDBJ databases">
        <authorList>
            <person name="Rodriguez Cubillos JULIANA M."/>
            <person name="De Vega J."/>
        </authorList>
    </citation>
    <scope>NUCLEOTIDE SEQUENCE</scope>
</reference>
<sequence length="220" mass="24934">MLLEVHDIYLSLLELVVSEESFQKLVFQLVPRLDGSTGKQARIQKPQSGLWIHVSSLSFSPISSPPPPRSPPSLSFSLMSNFLFIFAKLSSLLNQILRPVLRTSPPVASSNKTVTHEFEEKGISFISISFSLMNLELLLSRGFHSHGFVVSVKSLKNRNKLQDELLLSRLLQWRLTLAEWLMSWNFNIAIINKLEVEGYDQMRISFLHMGYGDGCISKTI</sequence>
<dbReference type="EMBL" id="CASHSV030000716">
    <property type="protein sequence ID" value="CAJ2673233.1"/>
    <property type="molecule type" value="Genomic_DNA"/>
</dbReference>